<dbReference type="AlphaFoldDB" id="A0A7L5A1V6"/>
<organism evidence="1 2">
    <name type="scientific">Hymenobacter busanensis</name>
    <dbReference type="NCBI Taxonomy" id="2607656"/>
    <lineage>
        <taxon>Bacteria</taxon>
        <taxon>Pseudomonadati</taxon>
        <taxon>Bacteroidota</taxon>
        <taxon>Cytophagia</taxon>
        <taxon>Cytophagales</taxon>
        <taxon>Hymenobacteraceae</taxon>
        <taxon>Hymenobacter</taxon>
    </lineage>
</organism>
<protein>
    <submittedName>
        <fullName evidence="1">SusD/RagB family nutrient-binding outer membrane lipoprotein</fullName>
    </submittedName>
</protein>
<dbReference type="SUPFAM" id="SSF48452">
    <property type="entry name" value="TPR-like"/>
    <property type="match status" value="1"/>
</dbReference>
<keyword evidence="2" id="KW-1185">Reference proteome</keyword>
<dbReference type="Proteomes" id="UP000326380">
    <property type="component" value="Unassembled WGS sequence"/>
</dbReference>
<keyword evidence="1" id="KW-0449">Lipoprotein</keyword>
<reference evidence="1 2" key="1">
    <citation type="submission" date="2019-09" db="EMBL/GenBank/DDBJ databases">
        <title>Genome sequence of Hymenobacter sp. M3.</title>
        <authorList>
            <person name="Srinivasan S."/>
        </authorList>
    </citation>
    <scope>NUCLEOTIDE SEQUENCE [LARGE SCALE GENOMIC DNA]</scope>
    <source>
        <strain evidence="1 2">M3</strain>
    </source>
</reference>
<comment type="caution">
    <text evidence="1">The sequence shown here is derived from an EMBL/GenBank/DDBJ whole genome shotgun (WGS) entry which is preliminary data.</text>
</comment>
<evidence type="ECO:0000313" key="1">
    <source>
        <dbReference type="EMBL" id="KAA9338309.1"/>
    </source>
</evidence>
<dbReference type="EMBL" id="VTWU01000002">
    <property type="protein sequence ID" value="KAA9338309.1"/>
    <property type="molecule type" value="Genomic_DNA"/>
</dbReference>
<dbReference type="RefSeq" id="WP_151077833.1">
    <property type="nucleotide sequence ID" value="NZ_CP047647.1"/>
</dbReference>
<sequence>MSAFNYRKLAFALPLVLGLASCDKGFEGLNKNPNNPETANPAYVLTNAERQNIFRLFDVPAAQDGSQLIVQHWAKVQYTNEDRYSFRPASYQSIWDGFYSQGLQDFNDIIRQGKAQNNPNYQAVGMIMRTYFFSVLTDIYGDIPYSEAGRLADNIITPKYDKQEDIYTGMIAELKTASALINTSGADISGDEIYFGDMAAWKKFANSLRLRLAMRIADANSTLSQSAAAEALAAGVFTSNADNAQFNFLPASPNNNPVNENRKTRDDHRVSRTLVQRLLKLNDPRIAVYANHPECGDASAPYGDSTNTYRGVRNGLTNAQATGLGPFCATSKVGDYFTAGDAPGVLMTYAEVLFFKAEALARGTYGITGDATTEYKNAITASMEQYGISAADIATYLAQPAVNVTVTGTNFKQAIGEQKWIALFGQGNEAWSEYRRLDYPVLPLPRNPVAAAGGKIPVRFPYPANEQSVNQASYAAAVARQGADGLTTKLWWDKN</sequence>
<dbReference type="InterPro" id="IPR011990">
    <property type="entry name" value="TPR-like_helical_dom_sf"/>
</dbReference>
<dbReference type="InterPro" id="IPR041662">
    <property type="entry name" value="SusD-like_2"/>
</dbReference>
<name>A0A7L5A1V6_9BACT</name>
<accession>A0A7L5A1V6</accession>
<gene>
    <name evidence="1" type="ORF">F0P96_05580</name>
</gene>
<dbReference type="Pfam" id="PF12771">
    <property type="entry name" value="SusD-like_2"/>
    <property type="match status" value="1"/>
</dbReference>
<evidence type="ECO:0000313" key="2">
    <source>
        <dbReference type="Proteomes" id="UP000326380"/>
    </source>
</evidence>
<dbReference type="PROSITE" id="PS51257">
    <property type="entry name" value="PROKAR_LIPOPROTEIN"/>
    <property type="match status" value="1"/>
</dbReference>
<dbReference type="Gene3D" id="1.25.40.390">
    <property type="match status" value="1"/>
</dbReference>
<proteinExistence type="predicted"/>